<protein>
    <recommendedName>
        <fullName evidence="3">DUF4279 domain-containing protein</fullName>
    </recommendedName>
</protein>
<reference evidence="1 2" key="1">
    <citation type="journal article" date="2016" name="Gene">
        <title>PacBio SMRT assembly of a complex multi-replicon genome reveals chlorocatechol degradative operon in a region of genome plasticity.</title>
        <authorList>
            <person name="Ricker N."/>
            <person name="Shen S.Y."/>
            <person name="Goordial J."/>
            <person name="Jin S."/>
            <person name="Fulthorpe R.R."/>
        </authorList>
    </citation>
    <scope>NUCLEOTIDE SEQUENCE [LARGE SCALE GENOMIC DNA]</scope>
    <source>
        <strain evidence="1 2">OLGA172</strain>
    </source>
</reference>
<evidence type="ECO:0000313" key="2">
    <source>
        <dbReference type="Proteomes" id="UP000076852"/>
    </source>
</evidence>
<organism evidence="1 2">
    <name type="scientific">Paraburkholderia phytofirmans OLGA172</name>
    <dbReference type="NCBI Taxonomy" id="1417228"/>
    <lineage>
        <taxon>Bacteria</taxon>
        <taxon>Pseudomonadati</taxon>
        <taxon>Pseudomonadota</taxon>
        <taxon>Betaproteobacteria</taxon>
        <taxon>Burkholderiales</taxon>
        <taxon>Burkholderiaceae</taxon>
        <taxon>Paraburkholderia</taxon>
    </lineage>
</organism>
<sequence length="139" mass="16143">MSMDTPLAYASFSIYQDAEPPDFWTAYFNVLPDRSGVKGELKVLPSGRVSESRWRFGYWSVSSEAAVRSNRLEPHLRYLVERLGLPRDDLRATIARTDARMRFFCYWHNETGDRVPDVPDDIRVMMESLGGTIEIDEYR</sequence>
<dbReference type="EMBL" id="CP014579">
    <property type="protein sequence ID" value="ANB75402.1"/>
    <property type="molecule type" value="Genomic_DNA"/>
</dbReference>
<evidence type="ECO:0000313" key="1">
    <source>
        <dbReference type="EMBL" id="ANB75402.1"/>
    </source>
</evidence>
<gene>
    <name evidence="1" type="ORF">AYM40_23805</name>
</gene>
<dbReference type="AlphaFoldDB" id="A0A160FRI6"/>
<dbReference type="KEGG" id="buz:AYM40_23805"/>
<name>A0A160FRI6_9BURK</name>
<proteinExistence type="predicted"/>
<dbReference type="OrthoDB" id="9095800at2"/>
<accession>A0A160FRI6</accession>
<dbReference type="Proteomes" id="UP000076852">
    <property type="component" value="Chromosome 2"/>
</dbReference>
<keyword evidence="2" id="KW-1185">Reference proteome</keyword>
<evidence type="ECO:0008006" key="3">
    <source>
        <dbReference type="Google" id="ProtNLM"/>
    </source>
</evidence>